<evidence type="ECO:0000313" key="23">
    <source>
        <dbReference type="EMBL" id="TSL40958.1"/>
    </source>
</evidence>
<dbReference type="SMART" id="SM00490">
    <property type="entry name" value="HELICc"/>
    <property type="match status" value="1"/>
</dbReference>
<feature type="compositionally biased region" description="Basic residues" evidence="18">
    <location>
        <begin position="191"/>
        <end position="203"/>
    </location>
</feature>
<keyword evidence="11" id="KW-0156">Chromatin regulator</keyword>
<dbReference type="FunFam" id="3.30.40.10:FF:000001">
    <property type="entry name" value="chromodomain-helicase-DNA-binding protein 3 isoform X1"/>
    <property type="match status" value="1"/>
</dbReference>
<dbReference type="PROSITE" id="PS00690">
    <property type="entry name" value="DEAH_ATP_HELICASE"/>
    <property type="match status" value="1"/>
</dbReference>
<dbReference type="GO" id="GO:0004386">
    <property type="term" value="F:helicase activity"/>
    <property type="evidence" value="ECO:0007669"/>
    <property type="project" value="UniProtKB-KW"/>
</dbReference>
<evidence type="ECO:0000256" key="6">
    <source>
        <dbReference type="ARBA" id="ARBA00022741"/>
    </source>
</evidence>
<dbReference type="InterPro" id="IPR049730">
    <property type="entry name" value="SNF2/RAD54-like_C"/>
</dbReference>
<keyword evidence="12" id="KW-0805">Transcription regulation</keyword>
<dbReference type="Gene3D" id="1.10.30.10">
    <property type="entry name" value="High mobility group box domain"/>
    <property type="match status" value="1"/>
</dbReference>
<feature type="region of interest" description="Disordered" evidence="18">
    <location>
        <begin position="2071"/>
        <end position="2096"/>
    </location>
</feature>
<dbReference type="InterPro" id="IPR000330">
    <property type="entry name" value="SNF2_N"/>
</dbReference>
<feature type="compositionally biased region" description="Low complexity" evidence="18">
    <location>
        <begin position="454"/>
        <end position="468"/>
    </location>
</feature>
<dbReference type="GO" id="GO:0008270">
    <property type="term" value="F:zinc ion binding"/>
    <property type="evidence" value="ECO:0007669"/>
    <property type="project" value="UniProtKB-KW"/>
</dbReference>
<feature type="region of interest" description="Disordered" evidence="18">
    <location>
        <begin position="647"/>
        <end position="671"/>
    </location>
</feature>
<feature type="region of interest" description="Disordered" evidence="18">
    <location>
        <begin position="694"/>
        <end position="720"/>
    </location>
</feature>
<dbReference type="SMART" id="SM01146">
    <property type="entry name" value="DUF1086"/>
    <property type="match status" value="1"/>
</dbReference>
<feature type="domain" description="Helicase C-terminal" evidence="22">
    <location>
        <begin position="1172"/>
        <end position="1339"/>
    </location>
</feature>
<dbReference type="EMBL" id="VCAZ01000031">
    <property type="protein sequence ID" value="TSL40958.1"/>
    <property type="molecule type" value="Genomic_DNA"/>
</dbReference>
<feature type="compositionally biased region" description="Basic and acidic residues" evidence="18">
    <location>
        <begin position="1685"/>
        <end position="1721"/>
    </location>
</feature>
<accession>A0A556TZ34</accession>
<dbReference type="GO" id="GO:0003682">
    <property type="term" value="F:chromatin binding"/>
    <property type="evidence" value="ECO:0007669"/>
    <property type="project" value="TreeGrafter"/>
</dbReference>
<keyword evidence="24" id="KW-1185">Reference proteome</keyword>
<dbReference type="Gene3D" id="3.40.50.10810">
    <property type="entry name" value="Tandem AAA-ATPase domain"/>
    <property type="match status" value="1"/>
</dbReference>
<evidence type="ECO:0000256" key="11">
    <source>
        <dbReference type="ARBA" id="ARBA00022853"/>
    </source>
</evidence>
<dbReference type="Gene3D" id="2.40.50.40">
    <property type="match status" value="1"/>
</dbReference>
<dbReference type="SUPFAM" id="SSF52540">
    <property type="entry name" value="P-loop containing nucleoside triphosphate hydrolases"/>
    <property type="match status" value="2"/>
</dbReference>
<dbReference type="FunFam" id="1.10.10.60:FF:000037">
    <property type="entry name" value="chromodomain-helicase-DNA-binding protein 3 isoform X1"/>
    <property type="match status" value="1"/>
</dbReference>
<keyword evidence="23" id="KW-0347">Helicase</keyword>
<keyword evidence="7 17" id="KW-0863">Zinc-finger</keyword>
<dbReference type="FunFam" id="3.40.50.300:FF:000015">
    <property type="entry name" value="chromodomain-helicase-DNA-binding protein 9 isoform X1"/>
    <property type="match status" value="1"/>
</dbReference>
<dbReference type="PANTHER" id="PTHR45623">
    <property type="entry name" value="CHROMODOMAIN-HELICASE-DNA-BINDING PROTEIN 3-RELATED-RELATED"/>
    <property type="match status" value="1"/>
</dbReference>
<feature type="compositionally biased region" description="Basic residues" evidence="18">
    <location>
        <begin position="247"/>
        <end position="265"/>
    </location>
</feature>
<dbReference type="InterPro" id="IPR019787">
    <property type="entry name" value="Znf_PHD-finger"/>
</dbReference>
<dbReference type="InterPro" id="IPR009463">
    <property type="entry name" value="DUF1087"/>
</dbReference>
<evidence type="ECO:0000256" key="18">
    <source>
        <dbReference type="SAM" id="MobiDB-lite"/>
    </source>
</evidence>
<dbReference type="GO" id="GO:0140658">
    <property type="term" value="F:ATP-dependent chromatin remodeler activity"/>
    <property type="evidence" value="ECO:0007669"/>
    <property type="project" value="TreeGrafter"/>
</dbReference>
<feature type="compositionally biased region" description="Basic and acidic residues" evidence="18">
    <location>
        <begin position="221"/>
        <end position="235"/>
    </location>
</feature>
<dbReference type="GO" id="GO:0042393">
    <property type="term" value="F:histone binding"/>
    <property type="evidence" value="ECO:0007669"/>
    <property type="project" value="TreeGrafter"/>
</dbReference>
<dbReference type="InterPro" id="IPR012957">
    <property type="entry name" value="CHD_C2"/>
</dbReference>
<feature type="compositionally biased region" description="Acidic residues" evidence="18">
    <location>
        <begin position="444"/>
        <end position="453"/>
    </location>
</feature>
<feature type="compositionally biased region" description="Pro residues" evidence="18">
    <location>
        <begin position="382"/>
        <end position="391"/>
    </location>
</feature>
<dbReference type="PROSITE" id="PS50013">
    <property type="entry name" value="CHROMO_2"/>
    <property type="match status" value="1"/>
</dbReference>
<dbReference type="PROSITE" id="PS51194">
    <property type="entry name" value="HELICASE_CTER"/>
    <property type="match status" value="1"/>
</dbReference>
<dbReference type="SMART" id="SM01147">
    <property type="entry name" value="DUF1087"/>
    <property type="match status" value="1"/>
</dbReference>
<dbReference type="GO" id="GO:0016887">
    <property type="term" value="F:ATP hydrolysis activity"/>
    <property type="evidence" value="ECO:0007669"/>
    <property type="project" value="TreeGrafter"/>
</dbReference>
<keyword evidence="14" id="KW-0804">Transcription</keyword>
<dbReference type="CDD" id="cd15531">
    <property type="entry name" value="PHD1_CHD_II"/>
    <property type="match status" value="1"/>
</dbReference>
<dbReference type="Pfam" id="PF06461">
    <property type="entry name" value="CHDII_SANT-like"/>
    <property type="match status" value="1"/>
</dbReference>
<feature type="compositionally biased region" description="Basic residues" evidence="18">
    <location>
        <begin position="470"/>
        <end position="484"/>
    </location>
</feature>
<dbReference type="GO" id="GO:0016581">
    <property type="term" value="C:NuRD complex"/>
    <property type="evidence" value="ECO:0007669"/>
    <property type="project" value="TreeGrafter"/>
</dbReference>
<dbReference type="InterPro" id="IPR002464">
    <property type="entry name" value="DNA/RNA_helicase_DEAH_CS"/>
</dbReference>
<dbReference type="CDD" id="cd18662">
    <property type="entry name" value="CD2_tandem_CHD3-4_like"/>
    <property type="match status" value="1"/>
</dbReference>
<dbReference type="CDD" id="cd15532">
    <property type="entry name" value="PHD2_CHD_II"/>
    <property type="match status" value="1"/>
</dbReference>
<evidence type="ECO:0000256" key="17">
    <source>
        <dbReference type="PROSITE-ProRule" id="PRU00146"/>
    </source>
</evidence>
<dbReference type="InterPro" id="IPR036910">
    <property type="entry name" value="HMG_box_dom_sf"/>
</dbReference>
<feature type="compositionally biased region" description="Low complexity" evidence="18">
    <location>
        <begin position="371"/>
        <end position="380"/>
    </location>
</feature>
<dbReference type="InterPro" id="IPR009462">
    <property type="entry name" value="CHD_II_SANT-like"/>
</dbReference>
<evidence type="ECO:0000256" key="15">
    <source>
        <dbReference type="ARBA" id="ARBA00023242"/>
    </source>
</evidence>
<feature type="domain" description="PHD-type" evidence="20">
    <location>
        <begin position="583"/>
        <end position="630"/>
    </location>
</feature>
<comment type="subcellular location">
    <subcellularLocation>
        <location evidence="1">Nucleus</location>
    </subcellularLocation>
</comment>
<feature type="compositionally biased region" description="Acidic residues" evidence="18">
    <location>
        <begin position="1470"/>
        <end position="1479"/>
    </location>
</feature>
<dbReference type="InterPro" id="IPR027417">
    <property type="entry name" value="P-loop_NTPase"/>
</dbReference>
<comment type="similarity">
    <text evidence="2">Belongs to the SNF2/RAD54 helicase family.</text>
</comment>
<evidence type="ECO:0000259" key="21">
    <source>
        <dbReference type="PROSITE" id="PS51192"/>
    </source>
</evidence>
<feature type="compositionally biased region" description="Acidic residues" evidence="18">
    <location>
        <begin position="21"/>
        <end position="36"/>
    </location>
</feature>
<dbReference type="FunFam" id="2.40.50.40:FF:000003">
    <property type="entry name" value="chromodomain-helicase-DNA-binding protein 3 isoform X1"/>
    <property type="match status" value="1"/>
</dbReference>
<dbReference type="PROSITE" id="PS01359">
    <property type="entry name" value="ZF_PHD_1"/>
    <property type="match status" value="2"/>
</dbReference>
<feature type="compositionally biased region" description="Polar residues" evidence="18">
    <location>
        <begin position="1642"/>
        <end position="1660"/>
    </location>
</feature>
<keyword evidence="5" id="KW-0677">Repeat</keyword>
<dbReference type="Pfam" id="PF00271">
    <property type="entry name" value="Helicase_C"/>
    <property type="match status" value="1"/>
</dbReference>
<dbReference type="InterPro" id="IPR013083">
    <property type="entry name" value="Znf_RING/FYVE/PHD"/>
</dbReference>
<comment type="caution">
    <text evidence="23">The sequence shown here is derived from an EMBL/GenBank/DDBJ whole genome shotgun (WGS) entry which is preliminary data.</text>
</comment>
<name>A0A556TZ34_BAGYA</name>
<dbReference type="Pfam" id="PF06465">
    <property type="entry name" value="DUF1087"/>
    <property type="match status" value="1"/>
</dbReference>
<evidence type="ECO:0000256" key="7">
    <source>
        <dbReference type="ARBA" id="ARBA00022771"/>
    </source>
</evidence>
<evidence type="ECO:0000256" key="3">
    <source>
        <dbReference type="ARBA" id="ARBA00022553"/>
    </source>
</evidence>
<feature type="region of interest" description="Disordered" evidence="18">
    <location>
        <begin position="1"/>
        <end position="38"/>
    </location>
</feature>
<dbReference type="CDD" id="cd00084">
    <property type="entry name" value="HMG-box_SF"/>
    <property type="match status" value="1"/>
</dbReference>
<dbReference type="Gene3D" id="3.40.50.300">
    <property type="entry name" value="P-loop containing nucleotide triphosphate hydrolases"/>
    <property type="match status" value="1"/>
</dbReference>
<evidence type="ECO:0000256" key="1">
    <source>
        <dbReference type="ARBA" id="ARBA00004123"/>
    </source>
</evidence>
<dbReference type="SMART" id="SM00298">
    <property type="entry name" value="CHROMO"/>
    <property type="match status" value="1"/>
</dbReference>
<evidence type="ECO:0000313" key="24">
    <source>
        <dbReference type="Proteomes" id="UP000319801"/>
    </source>
</evidence>
<feature type="region of interest" description="Disordered" evidence="18">
    <location>
        <begin position="371"/>
        <end position="494"/>
    </location>
</feature>
<feature type="domain" description="Helicase ATP-binding" evidence="21">
    <location>
        <begin position="856"/>
        <end position="1040"/>
    </location>
</feature>
<evidence type="ECO:0000256" key="8">
    <source>
        <dbReference type="ARBA" id="ARBA00022801"/>
    </source>
</evidence>
<dbReference type="Pfam" id="PF08073">
    <property type="entry name" value="CHDNT"/>
    <property type="match status" value="1"/>
</dbReference>
<dbReference type="InterPro" id="IPR001650">
    <property type="entry name" value="Helicase_C-like"/>
</dbReference>
<gene>
    <name evidence="23" type="ORF">Baya_7037</name>
</gene>
<dbReference type="Pfam" id="PF00385">
    <property type="entry name" value="Chromo"/>
    <property type="match status" value="1"/>
</dbReference>
<dbReference type="GO" id="GO:0005524">
    <property type="term" value="F:ATP binding"/>
    <property type="evidence" value="ECO:0007669"/>
    <property type="project" value="UniProtKB-KW"/>
</dbReference>
<evidence type="ECO:0000259" key="19">
    <source>
        <dbReference type="PROSITE" id="PS50013"/>
    </source>
</evidence>
<dbReference type="Gene3D" id="1.10.10.60">
    <property type="entry name" value="Homeodomain-like"/>
    <property type="match status" value="1"/>
</dbReference>
<feature type="compositionally biased region" description="Basic and acidic residues" evidence="18">
    <location>
        <begin position="1834"/>
        <end position="1867"/>
    </location>
</feature>
<dbReference type="Gene3D" id="3.30.40.10">
    <property type="entry name" value="Zinc/RING finger domain, C3HC4 (zinc finger)"/>
    <property type="match status" value="2"/>
</dbReference>
<dbReference type="FunFam" id="3.40.50.10810:FF:000001">
    <property type="entry name" value="chromodomain-helicase-DNA-binding protein 3 isoform X1"/>
    <property type="match status" value="1"/>
</dbReference>
<keyword evidence="13 23" id="KW-0238">DNA-binding</keyword>
<evidence type="ECO:0000256" key="10">
    <source>
        <dbReference type="ARBA" id="ARBA00022840"/>
    </source>
</evidence>
<feature type="region of interest" description="Disordered" evidence="18">
    <location>
        <begin position="1618"/>
        <end position="1867"/>
    </location>
</feature>
<dbReference type="SMART" id="SM00487">
    <property type="entry name" value="DEXDc"/>
    <property type="match status" value="1"/>
</dbReference>
<dbReference type="SMART" id="SM00249">
    <property type="entry name" value="PHD"/>
    <property type="match status" value="2"/>
</dbReference>
<dbReference type="FunFam" id="3.30.40.10:FF:000011">
    <property type="entry name" value="chromodomain-helicase-DNA-binding protein 4 isoform X1"/>
    <property type="match status" value="1"/>
</dbReference>
<feature type="region of interest" description="Disordered" evidence="18">
    <location>
        <begin position="1448"/>
        <end position="1500"/>
    </location>
</feature>
<evidence type="ECO:0000256" key="4">
    <source>
        <dbReference type="ARBA" id="ARBA00022723"/>
    </source>
</evidence>
<dbReference type="InterPro" id="IPR038718">
    <property type="entry name" value="SNF2-like_sf"/>
</dbReference>
<feature type="compositionally biased region" description="Pro residues" evidence="18">
    <location>
        <begin position="647"/>
        <end position="670"/>
    </location>
</feature>
<dbReference type="Proteomes" id="UP000319801">
    <property type="component" value="Unassembled WGS sequence"/>
</dbReference>
<dbReference type="InterPro" id="IPR012958">
    <property type="entry name" value="CHD_N"/>
</dbReference>
<dbReference type="InterPro" id="IPR023780">
    <property type="entry name" value="Chromo_domain"/>
</dbReference>
<dbReference type="InterPro" id="IPR011011">
    <property type="entry name" value="Znf_FYVE_PHD"/>
</dbReference>
<dbReference type="SUPFAM" id="SSF57903">
    <property type="entry name" value="FYVE/PHD zinc finger"/>
    <property type="match status" value="2"/>
</dbReference>
<dbReference type="Pfam" id="PF08074">
    <property type="entry name" value="CHDCT2"/>
    <property type="match status" value="1"/>
</dbReference>
<dbReference type="InterPro" id="IPR014001">
    <property type="entry name" value="Helicase_ATP-bd"/>
</dbReference>
<evidence type="ECO:0000256" key="2">
    <source>
        <dbReference type="ARBA" id="ARBA00007025"/>
    </source>
</evidence>
<keyword evidence="9" id="KW-0862">Zinc</keyword>
<evidence type="ECO:0000256" key="13">
    <source>
        <dbReference type="ARBA" id="ARBA00023125"/>
    </source>
</evidence>
<evidence type="ECO:0000256" key="14">
    <source>
        <dbReference type="ARBA" id="ARBA00023163"/>
    </source>
</evidence>
<dbReference type="InterPro" id="IPR019786">
    <property type="entry name" value="Zinc_finger_PHD-type_CS"/>
</dbReference>
<keyword evidence="10" id="KW-0067">ATP-binding</keyword>
<evidence type="ECO:0000256" key="16">
    <source>
        <dbReference type="ARBA" id="ARBA00049360"/>
    </source>
</evidence>
<dbReference type="Pfam" id="PF00628">
    <property type="entry name" value="PHD"/>
    <property type="match status" value="2"/>
</dbReference>
<keyword evidence="4" id="KW-0479">Metal-binding</keyword>
<reference evidence="23 24" key="1">
    <citation type="journal article" date="2019" name="Genome Biol. Evol.">
        <title>Whole-Genome Sequencing of the Giant Devil Catfish, Bagarius yarrelli.</title>
        <authorList>
            <person name="Jiang W."/>
            <person name="Lv Y."/>
            <person name="Cheng L."/>
            <person name="Yang K."/>
            <person name="Chao B."/>
            <person name="Wang X."/>
            <person name="Li Y."/>
            <person name="Pan X."/>
            <person name="You X."/>
            <person name="Zhang Y."/>
            <person name="Yang J."/>
            <person name="Li J."/>
            <person name="Zhang X."/>
            <person name="Liu S."/>
            <person name="Sun C."/>
            <person name="Yang J."/>
            <person name="Shi Q."/>
        </authorList>
    </citation>
    <scope>NUCLEOTIDE SEQUENCE [LARGE SCALE GENOMIC DNA]</scope>
    <source>
        <strain evidence="23">JWS20170419001</strain>
        <tissue evidence="23">Muscle</tissue>
    </source>
</reference>
<keyword evidence="3" id="KW-0597">Phosphoprotein</keyword>
<dbReference type="InterPro" id="IPR000953">
    <property type="entry name" value="Chromo/chromo_shadow_dom"/>
</dbReference>
<dbReference type="Pfam" id="PF00176">
    <property type="entry name" value="SNF2-rel_dom"/>
    <property type="match status" value="1"/>
</dbReference>
<dbReference type="PANTHER" id="PTHR45623:SF9">
    <property type="entry name" value="CHROMODOMAIN-HELICASE-DNA-BINDING PROTEIN 3"/>
    <property type="match status" value="1"/>
</dbReference>
<dbReference type="GO" id="GO:0003677">
    <property type="term" value="F:DNA binding"/>
    <property type="evidence" value="ECO:0007669"/>
    <property type="project" value="UniProtKB-KW"/>
</dbReference>
<feature type="region of interest" description="Disordered" evidence="18">
    <location>
        <begin position="802"/>
        <end position="827"/>
    </location>
</feature>
<evidence type="ECO:0000259" key="20">
    <source>
        <dbReference type="PROSITE" id="PS50016"/>
    </source>
</evidence>
<feature type="compositionally biased region" description="Basic and acidic residues" evidence="18">
    <location>
        <begin position="1666"/>
        <end position="1676"/>
    </location>
</feature>
<protein>
    <submittedName>
        <fullName evidence="23">Chromodomain-helicase-DNA-binding protein 3</fullName>
    </submittedName>
</protein>
<dbReference type="PROSITE" id="PS50016">
    <property type="entry name" value="ZF_PHD_2"/>
    <property type="match status" value="2"/>
</dbReference>
<feature type="compositionally biased region" description="Basic and acidic residues" evidence="18">
    <location>
        <begin position="1620"/>
        <end position="1630"/>
    </location>
</feature>
<feature type="domain" description="PHD-type" evidence="20">
    <location>
        <begin position="498"/>
        <end position="545"/>
    </location>
</feature>
<comment type="catalytic activity">
    <reaction evidence="16">
        <text>ATP + H2O = ADP + phosphate + H(+)</text>
        <dbReference type="Rhea" id="RHEA:13065"/>
        <dbReference type="ChEBI" id="CHEBI:15377"/>
        <dbReference type="ChEBI" id="CHEBI:15378"/>
        <dbReference type="ChEBI" id="CHEBI:30616"/>
        <dbReference type="ChEBI" id="CHEBI:43474"/>
        <dbReference type="ChEBI" id="CHEBI:456216"/>
    </reaction>
</comment>
<feature type="compositionally biased region" description="Basic residues" evidence="18">
    <location>
        <begin position="403"/>
        <end position="424"/>
    </location>
</feature>
<proteinExistence type="inferred from homology"/>
<dbReference type="CDD" id="cd18793">
    <property type="entry name" value="SF2_C_SNF"/>
    <property type="match status" value="1"/>
</dbReference>
<dbReference type="OrthoDB" id="5857104at2759"/>
<evidence type="ECO:0000256" key="12">
    <source>
        <dbReference type="ARBA" id="ARBA00023015"/>
    </source>
</evidence>
<organism evidence="23 24">
    <name type="scientific">Bagarius yarrelli</name>
    <name type="common">Goonch</name>
    <name type="synonym">Bagrus yarrelli</name>
    <dbReference type="NCBI Taxonomy" id="175774"/>
    <lineage>
        <taxon>Eukaryota</taxon>
        <taxon>Metazoa</taxon>
        <taxon>Chordata</taxon>
        <taxon>Craniata</taxon>
        <taxon>Vertebrata</taxon>
        <taxon>Euteleostomi</taxon>
        <taxon>Actinopterygii</taxon>
        <taxon>Neopterygii</taxon>
        <taxon>Teleostei</taxon>
        <taxon>Ostariophysi</taxon>
        <taxon>Siluriformes</taxon>
        <taxon>Sisoridae</taxon>
        <taxon>Sisorinae</taxon>
        <taxon>Bagarius</taxon>
    </lineage>
</organism>
<evidence type="ECO:0000256" key="9">
    <source>
        <dbReference type="ARBA" id="ARBA00022833"/>
    </source>
</evidence>
<keyword evidence="15" id="KW-0539">Nucleus</keyword>
<feature type="domain" description="Chromo" evidence="19">
    <location>
        <begin position="742"/>
        <end position="775"/>
    </location>
</feature>
<dbReference type="SUPFAM" id="SSF54160">
    <property type="entry name" value="Chromo domain-like"/>
    <property type="match status" value="1"/>
</dbReference>
<feature type="compositionally biased region" description="Pro residues" evidence="18">
    <location>
        <begin position="2078"/>
        <end position="2087"/>
    </location>
</feature>
<evidence type="ECO:0000256" key="5">
    <source>
        <dbReference type="ARBA" id="ARBA00022737"/>
    </source>
</evidence>
<feature type="region of interest" description="Disordered" evidence="18">
    <location>
        <begin position="54"/>
        <end position="75"/>
    </location>
</feature>
<evidence type="ECO:0000259" key="22">
    <source>
        <dbReference type="PROSITE" id="PS51194"/>
    </source>
</evidence>
<feature type="compositionally biased region" description="Basic and acidic residues" evidence="18">
    <location>
        <begin position="711"/>
        <end position="720"/>
    </location>
</feature>
<keyword evidence="8" id="KW-0378">Hydrolase</keyword>
<dbReference type="InterPro" id="IPR001965">
    <property type="entry name" value="Znf_PHD"/>
</dbReference>
<dbReference type="SUPFAM" id="SSF47095">
    <property type="entry name" value="HMG-box"/>
    <property type="match status" value="1"/>
</dbReference>
<feature type="region of interest" description="Disordered" evidence="18">
    <location>
        <begin position="173"/>
        <end position="290"/>
    </location>
</feature>
<keyword evidence="6" id="KW-0547">Nucleotide-binding</keyword>
<dbReference type="PROSITE" id="PS51192">
    <property type="entry name" value="HELICASE_ATP_BIND_1"/>
    <property type="match status" value="1"/>
</dbReference>
<feature type="compositionally biased region" description="Basic and acidic residues" evidence="18">
    <location>
        <begin position="1480"/>
        <end position="1498"/>
    </location>
</feature>
<sequence length="2155" mass="243880">MSSPLRSCEEDEGMVVNSEGGDFEEEEDDGELDENASDINSPAALRETAALAAPGTEHTHTYTHSPDPNTHTHTHTHKYQYKILLQLRTRITRAELCLKAPLNQLNYRRPVSPCSPWRPAAAAAVLSPGSSSSQLRGEVAALHRSDPHLCQGLLSVLFTHPNLAPKAQTYFFFPDDGENGGETPEREILGKKKKRGPKKKKEAKKKDKEGKTTKARKHKKIDSDIERDSEQDFGMHSDSAVSDYGEKKKKKKHKDKKEKKTKKKKKDDDDSTHEETTKQPVELKTSAQLAKDWGLEDVDHTFTEEDYRTLTNYKAFSQFMRPMIAKTNPKIPMSKMMTILGAKWREFSSNNPFKGSAAAIAAAAAAAAAAVAEQVSAATASPEPPPQPPPIRKAKTKEGKGPGYKKRSKSLRTDKKKPKPKKMAPLRIKLGALGNKRKKSSSSEDVDDDDSEQENSSVHSSSVRSDSSGRVKKNKRGRPAKKKKKGDEDGDGYETDHQDYCEVCQQGGEIILCDTCPRAYHLVCLEPELEKAPEGKWSCPHCEKEGIQWEAKEEDFEEFEEECDDGGVVEPGPGGEEEEDDHMEFCRVCKDGGELLCCDSCPSSYHIHCLNPPLPEIPNGEWLCPRCTCPPIKGRVQKILHWRWGEPPPPVPVPPPPDAPPDAPPPPPMKGRPEREFFLEIFHSVMFRNYQRKTDMDEPPSLDYGSGGEEDSGKSEKRRAKDPQYAILEEKYYRYGIKPEWMMVHRIINHSVDKKGNYHYLVKWRDLTYDQCTWERDDLDIPEFGIHKAAYWRHREEVIKEDPDKPRRMRKNEENDEAPGTPVNDPTIKYDEQPDFVTVTGGTLHLYQLEGLNWLRFSWAQGTDTILADEMGLGKTIQTIVFLYSLFKEGHTKGPFLVSAPLSTIINWEREFEMWAPDFYVVTYTGDKDSRAIIRENEFSFDDTAVKGGKKAFKLRREAPIKFHVLLTSYELVTIDQTALKSIDWACLVVDEAHRLKNNQSKFFRRLNDYKIDHKLLLTGTPLQNNLEELFHLLNFLTPNRFNNLEGFLEEFADISKEDQIKKLHDLLGPHMLRRLKADVFKNMPAKTELIVRVELSPMQKKYYKFILTRNFEALNSKGGGNQVSLLNIMMDLKKCCNHPYLFPVASMEAPKSPSGAYEGGSLTKASGKLMLLQKMLRKLKEQGHRVLVFSQMTKMLDLLEDFLDYEGYKYERIDGAITGALRQEAIDRFNAPGALQFCFLLSTRAGGLGINLATADTVIIFDSDWNPHNDIQVMIYRFVTRASVEERITQVAKRKMMLTHLVVRPGLGSKAGSMSKQELDDILKFGTEELFKDETEAGENKDEDSSVIHYDNAAIERLLDRSQDATDDTDMQNMNEYLSSFKVAQYTVREDDKIEEIEREIIKQEENVDPDYWEKLLRHHYEQQQEDLARNLGKGKRVRKQVNYNDAAQEDQEWHADISDNQSEYSVGSEEEDEDFDERPEGRRQSRRQIRNEKDKPLPPLLARVGGNLEVLGFNTRQRKAFLNAVMRWGMPSQDAFTCQWLVRDLRGKTEKEFKAYVSLFMRHLCEPVADGSETFADGVPREGLCRQPVLTRIGVMSLVKKKVQEFEHINGKWSMPELKPEVTGDSKKSSRASSPAIKTATPTPDQSCNNTPCTSKPATPSPPEKPEKIKKEGEREEGESLTDVEKEKGREEKEGGNADSKENKEEPEKDTTSNEKPRPSEGLTGGSAGDSKSKEASDTFPPSPKERCLKEKGGEEESLKKEASTDKVKEECSSELSTVKEEKQATEREEKSENGRTGEKGMEEIEKNEEAPVPAESVEKKEKAEGQVQDVKNADEGKMEKDAGKEVKSQKEEATKGNGKPAERPRFMFNIADGGFTELHTLWQNEERAAISSGKMNEIWHRRHDFWLLAGIVLHGYARWQDIQNDPQFAIVNEPFKSQANKGNFLEMKNKFLARRFKLLEQALVIEEQLRRAAYLNMTQDPTHPAMALNARFAEVECLAESHQHLSKESLAGNKPANAVLHKVLNQLEELLSDMKADVTRLPATLSRVPPIAARLQMSERSILSRLANKGNETHTPPPIPPGPYATPQNYGPPFTPAPPAMALAAANYSQMPPGSFISVLNGPPMSVKKEREAELMMGRREQRSGEVICIDD</sequence>
<feature type="compositionally biased region" description="Basic and acidic residues" evidence="18">
    <location>
        <begin position="1746"/>
        <end position="1812"/>
    </location>
</feature>
<dbReference type="InterPro" id="IPR016197">
    <property type="entry name" value="Chromo-like_dom_sf"/>
</dbReference>